<dbReference type="EMBL" id="CM046123">
    <property type="protein sequence ID" value="KAI8439224.1"/>
    <property type="molecule type" value="Genomic_DNA"/>
</dbReference>
<protein>
    <submittedName>
        <fullName evidence="1">Uncharacterized protein</fullName>
    </submittedName>
</protein>
<keyword evidence="2" id="KW-1185">Reference proteome</keyword>
<organism evidence="1 2">
    <name type="scientific">Choristoneura fumiferana</name>
    <name type="common">Spruce budworm moth</name>
    <name type="synonym">Archips fumiferana</name>
    <dbReference type="NCBI Taxonomy" id="7141"/>
    <lineage>
        <taxon>Eukaryota</taxon>
        <taxon>Metazoa</taxon>
        <taxon>Ecdysozoa</taxon>
        <taxon>Arthropoda</taxon>
        <taxon>Hexapoda</taxon>
        <taxon>Insecta</taxon>
        <taxon>Pterygota</taxon>
        <taxon>Neoptera</taxon>
        <taxon>Endopterygota</taxon>
        <taxon>Lepidoptera</taxon>
        <taxon>Glossata</taxon>
        <taxon>Ditrysia</taxon>
        <taxon>Tortricoidea</taxon>
        <taxon>Tortricidae</taxon>
        <taxon>Tortricinae</taxon>
        <taxon>Choristoneura</taxon>
    </lineage>
</organism>
<dbReference type="Proteomes" id="UP001064048">
    <property type="component" value="Chromosome 23"/>
</dbReference>
<name>A0ACC0KSC2_CHOFU</name>
<comment type="caution">
    <text evidence="1">The sequence shown here is derived from an EMBL/GenBank/DDBJ whole genome shotgun (WGS) entry which is preliminary data.</text>
</comment>
<accession>A0ACC0KSC2</accession>
<gene>
    <name evidence="1" type="ORF">MSG28_013065</name>
</gene>
<evidence type="ECO:0000313" key="1">
    <source>
        <dbReference type="EMBL" id="KAI8439224.1"/>
    </source>
</evidence>
<reference evidence="1 2" key="1">
    <citation type="journal article" date="2022" name="Genome Biol. Evol.">
        <title>The Spruce Budworm Genome: Reconstructing the Evolutionary History of Antifreeze Proteins.</title>
        <authorList>
            <person name="Beliveau C."/>
            <person name="Gagne P."/>
            <person name="Picq S."/>
            <person name="Vernygora O."/>
            <person name="Keeling C.I."/>
            <person name="Pinkney K."/>
            <person name="Doucet D."/>
            <person name="Wen F."/>
            <person name="Johnston J.S."/>
            <person name="Maaroufi H."/>
            <person name="Boyle B."/>
            <person name="Laroche J."/>
            <person name="Dewar K."/>
            <person name="Juretic N."/>
            <person name="Blackburn G."/>
            <person name="Nisole A."/>
            <person name="Brunet B."/>
            <person name="Brandao M."/>
            <person name="Lumley L."/>
            <person name="Duan J."/>
            <person name="Quan G."/>
            <person name="Lucarotti C.J."/>
            <person name="Roe A.D."/>
            <person name="Sperling F.A.H."/>
            <person name="Levesque R.C."/>
            <person name="Cusson M."/>
        </authorList>
    </citation>
    <scope>NUCLEOTIDE SEQUENCE [LARGE SCALE GENOMIC DNA]</scope>
    <source>
        <strain evidence="1">Glfc:IPQL:Cfum</strain>
    </source>
</reference>
<proteinExistence type="predicted"/>
<sequence>MSDMSKCEENLIPPDILEEAHTKQSVLGGRVGARRRRRGPPRPPRGPPRSRHVLSLARVAHWLATG</sequence>
<evidence type="ECO:0000313" key="2">
    <source>
        <dbReference type="Proteomes" id="UP001064048"/>
    </source>
</evidence>